<feature type="transmembrane region" description="Helical" evidence="10">
    <location>
        <begin position="58"/>
        <end position="78"/>
    </location>
</feature>
<evidence type="ECO:0000313" key="13">
    <source>
        <dbReference type="EMBL" id="PCI77069.1"/>
    </source>
</evidence>
<comment type="caution">
    <text evidence="13">The sequence shown here is derived from an EMBL/GenBank/DDBJ whole genome shotgun (WGS) entry which is preliminary data.</text>
</comment>
<dbReference type="PANTHER" id="PTHR24221:SF248">
    <property type="entry name" value="ABC TRANSPORTER TRANSMEMBRANE REGION"/>
    <property type="match status" value="1"/>
</dbReference>
<gene>
    <name evidence="13" type="ORF">COB20_09045</name>
</gene>
<dbReference type="FunFam" id="3.40.50.300:FF:001444">
    <property type="entry name" value="ABC transporter ATP-binding protein"/>
    <property type="match status" value="1"/>
</dbReference>
<dbReference type="GO" id="GO:0034040">
    <property type="term" value="F:ATPase-coupled lipid transmembrane transporter activity"/>
    <property type="evidence" value="ECO:0007669"/>
    <property type="project" value="TreeGrafter"/>
</dbReference>
<evidence type="ECO:0000259" key="11">
    <source>
        <dbReference type="PROSITE" id="PS50893"/>
    </source>
</evidence>
<dbReference type="CDD" id="cd03246">
    <property type="entry name" value="ABCC_Protease_Secretion"/>
    <property type="match status" value="1"/>
</dbReference>
<dbReference type="NCBIfam" id="TIGR01842">
    <property type="entry name" value="type_I_sec_PrtD"/>
    <property type="match status" value="1"/>
</dbReference>
<evidence type="ECO:0000256" key="8">
    <source>
        <dbReference type="ARBA" id="ARBA00023136"/>
    </source>
</evidence>
<dbReference type="GO" id="GO:0005524">
    <property type="term" value="F:ATP binding"/>
    <property type="evidence" value="ECO:0007669"/>
    <property type="project" value="UniProtKB-KW"/>
</dbReference>
<dbReference type="InterPro" id="IPR036640">
    <property type="entry name" value="ABC1_TM_sf"/>
</dbReference>
<dbReference type="InterPro" id="IPR003593">
    <property type="entry name" value="AAA+_ATPase"/>
</dbReference>
<evidence type="ECO:0000256" key="7">
    <source>
        <dbReference type="ARBA" id="ARBA00022989"/>
    </source>
</evidence>
<reference evidence="14" key="1">
    <citation type="submission" date="2017-08" db="EMBL/GenBank/DDBJ databases">
        <title>A dynamic microbial community with high functional redundancy inhabits the cold, oxic subseafloor aquifer.</title>
        <authorList>
            <person name="Tully B.J."/>
            <person name="Wheat C.G."/>
            <person name="Glazer B.T."/>
            <person name="Huber J.A."/>
        </authorList>
    </citation>
    <scope>NUCLEOTIDE SEQUENCE [LARGE SCALE GENOMIC DNA]</scope>
</reference>
<keyword evidence="2" id="KW-0813">Transport</keyword>
<dbReference type="InterPro" id="IPR003439">
    <property type="entry name" value="ABC_transporter-like_ATP-bd"/>
</dbReference>
<feature type="domain" description="ABC transporter" evidence="11">
    <location>
        <begin position="333"/>
        <end position="568"/>
    </location>
</feature>
<dbReference type="Gene3D" id="1.20.1560.10">
    <property type="entry name" value="ABC transporter type 1, transmembrane domain"/>
    <property type="match status" value="1"/>
</dbReference>
<keyword evidence="8 10" id="KW-0472">Membrane</keyword>
<dbReference type="GO" id="GO:0140359">
    <property type="term" value="F:ABC-type transporter activity"/>
    <property type="evidence" value="ECO:0007669"/>
    <property type="project" value="InterPro"/>
</dbReference>
<dbReference type="InterPro" id="IPR011527">
    <property type="entry name" value="ABC1_TM_dom"/>
</dbReference>
<dbReference type="CDD" id="cd18586">
    <property type="entry name" value="ABC_6TM_PrtD_like"/>
    <property type="match status" value="1"/>
</dbReference>
<dbReference type="InterPro" id="IPR027417">
    <property type="entry name" value="P-loop_NTPase"/>
</dbReference>
<dbReference type="SUPFAM" id="SSF52540">
    <property type="entry name" value="P-loop containing nucleoside triphosphate hydrolases"/>
    <property type="match status" value="1"/>
</dbReference>
<dbReference type="GO" id="GO:0005886">
    <property type="term" value="C:plasma membrane"/>
    <property type="evidence" value="ECO:0007669"/>
    <property type="project" value="UniProtKB-SubCell"/>
</dbReference>
<feature type="transmembrane region" description="Helical" evidence="10">
    <location>
        <begin position="155"/>
        <end position="176"/>
    </location>
</feature>
<feature type="transmembrane region" description="Helical" evidence="10">
    <location>
        <begin position="258"/>
        <end position="283"/>
    </location>
</feature>
<keyword evidence="7 10" id="KW-1133">Transmembrane helix</keyword>
<dbReference type="GO" id="GO:0030253">
    <property type="term" value="P:protein secretion by the type I secretion system"/>
    <property type="evidence" value="ECO:0007669"/>
    <property type="project" value="InterPro"/>
</dbReference>
<evidence type="ECO:0000313" key="14">
    <source>
        <dbReference type="Proteomes" id="UP000218767"/>
    </source>
</evidence>
<evidence type="ECO:0000256" key="9">
    <source>
        <dbReference type="SAM" id="MobiDB-lite"/>
    </source>
</evidence>
<dbReference type="Gene3D" id="3.40.50.300">
    <property type="entry name" value="P-loop containing nucleotide triphosphate hydrolases"/>
    <property type="match status" value="1"/>
</dbReference>
<evidence type="ECO:0000256" key="1">
    <source>
        <dbReference type="ARBA" id="ARBA00004651"/>
    </source>
</evidence>
<evidence type="ECO:0000256" key="4">
    <source>
        <dbReference type="ARBA" id="ARBA00022692"/>
    </source>
</evidence>
<keyword evidence="4 10" id="KW-0812">Transmembrane</keyword>
<dbReference type="SMART" id="SM00382">
    <property type="entry name" value="AAA"/>
    <property type="match status" value="1"/>
</dbReference>
<dbReference type="PROSITE" id="PS50893">
    <property type="entry name" value="ABC_TRANSPORTER_2"/>
    <property type="match status" value="1"/>
</dbReference>
<evidence type="ECO:0000256" key="10">
    <source>
        <dbReference type="SAM" id="Phobius"/>
    </source>
</evidence>
<feature type="transmembrane region" description="Helical" evidence="10">
    <location>
        <begin position="130"/>
        <end position="149"/>
    </location>
</feature>
<dbReference type="Pfam" id="PF00664">
    <property type="entry name" value="ABC_membrane"/>
    <property type="match status" value="1"/>
</dbReference>
<accession>A0A2A4X4L8</accession>
<dbReference type="AlphaFoldDB" id="A0A2A4X4L8"/>
<dbReference type="PROSITE" id="PS00211">
    <property type="entry name" value="ABC_TRANSPORTER_1"/>
    <property type="match status" value="1"/>
</dbReference>
<dbReference type="Pfam" id="PF00005">
    <property type="entry name" value="ABC_tran"/>
    <property type="match status" value="1"/>
</dbReference>
<dbReference type="PROSITE" id="PS50929">
    <property type="entry name" value="ABC_TM1F"/>
    <property type="match status" value="1"/>
</dbReference>
<evidence type="ECO:0000256" key="5">
    <source>
        <dbReference type="ARBA" id="ARBA00022741"/>
    </source>
</evidence>
<dbReference type="Proteomes" id="UP000218767">
    <property type="component" value="Unassembled WGS sequence"/>
</dbReference>
<keyword evidence="5" id="KW-0547">Nucleotide-binding</keyword>
<evidence type="ECO:0000259" key="12">
    <source>
        <dbReference type="PROSITE" id="PS50929"/>
    </source>
</evidence>
<evidence type="ECO:0000256" key="2">
    <source>
        <dbReference type="ARBA" id="ARBA00022448"/>
    </source>
</evidence>
<feature type="domain" description="ABC transmembrane type-1" evidence="12">
    <location>
        <begin position="27"/>
        <end position="297"/>
    </location>
</feature>
<dbReference type="InterPro" id="IPR010128">
    <property type="entry name" value="ATPase_T1SS_PrtD-like"/>
</dbReference>
<evidence type="ECO:0000256" key="6">
    <source>
        <dbReference type="ARBA" id="ARBA00022840"/>
    </source>
</evidence>
<dbReference type="InterPro" id="IPR039421">
    <property type="entry name" value="Type_1_exporter"/>
</dbReference>
<sequence length="582" mass="62922">MTQNEKTKQYQELFDAFWAIKRYFIYAGVFSAAVNILMLAPVIYMLQVYDRVIGSGSMSTLAMLTILLICMLVALGGFEWVRSRILISASNRIEKDLSERVFEATFKRALLSGGKANAQANSDLSGLRQFLTGNGLFAFFDAPWFPIYVGVMFMFHPWFGVAAIFAGIVMVILAYVNEIVTSKKLQDANSQAYWVGNQVGRSLQNAEVIAAMGMTADIRKAQELRSDEVLKLQTSASKQAAVLTSVSKTFRMIMQSMLLGLGALLALQQEISPGMMIAGSLLLGRALAPIDMLVGTWKGFTVARSQYQRLGELLEQIPATEDSMDLPAPKGSLSVDKTTVIPPGSKVPAVRNVSFNLSAGESLAIVGPSASGKSSLARALLGIWPTVGGKVRLDNADVSAWDRAKLGPHIGYLPQDIELFDGSISENICRFSEIDSDKIVAAAKLAGVHELILHLPDGYDTQIGATGGVLSGGQRQRIGLARAVYGNPCLLVLDEPNSNLDEQGERQLAATILQVKSSGCTVIVITHRTLLLRIVDKILVLQAGSVALYGGREEVMAKLKEQTRPKTEAASGPTIVKENEST</sequence>
<dbReference type="InterPro" id="IPR017871">
    <property type="entry name" value="ABC_transporter-like_CS"/>
</dbReference>
<dbReference type="GO" id="GO:0030256">
    <property type="term" value="C:type I protein secretion system complex"/>
    <property type="evidence" value="ECO:0007669"/>
    <property type="project" value="InterPro"/>
</dbReference>
<feature type="transmembrane region" description="Helical" evidence="10">
    <location>
        <begin position="23"/>
        <end position="46"/>
    </location>
</feature>
<dbReference type="GO" id="GO:0016887">
    <property type="term" value="F:ATP hydrolysis activity"/>
    <property type="evidence" value="ECO:0007669"/>
    <property type="project" value="InterPro"/>
</dbReference>
<keyword evidence="3" id="KW-1003">Cell membrane</keyword>
<dbReference type="InterPro" id="IPR047957">
    <property type="entry name" value="ABC_AprD-like_6TM"/>
</dbReference>
<keyword evidence="6" id="KW-0067">ATP-binding</keyword>
<dbReference type="SUPFAM" id="SSF90123">
    <property type="entry name" value="ABC transporter transmembrane region"/>
    <property type="match status" value="1"/>
</dbReference>
<dbReference type="EMBL" id="NVUL01000049">
    <property type="protein sequence ID" value="PCI77069.1"/>
    <property type="molecule type" value="Genomic_DNA"/>
</dbReference>
<organism evidence="13 14">
    <name type="scientific">SAR86 cluster bacterium</name>
    <dbReference type="NCBI Taxonomy" id="2030880"/>
    <lineage>
        <taxon>Bacteria</taxon>
        <taxon>Pseudomonadati</taxon>
        <taxon>Pseudomonadota</taxon>
        <taxon>Gammaproteobacteria</taxon>
        <taxon>SAR86 cluster</taxon>
    </lineage>
</organism>
<evidence type="ECO:0000256" key="3">
    <source>
        <dbReference type="ARBA" id="ARBA00022475"/>
    </source>
</evidence>
<feature type="region of interest" description="Disordered" evidence="9">
    <location>
        <begin position="561"/>
        <end position="582"/>
    </location>
</feature>
<name>A0A2A4X4L8_9GAMM</name>
<protein>
    <submittedName>
        <fullName evidence="13">Type I secretion system permease/ATPase</fullName>
    </submittedName>
</protein>
<comment type="subcellular location">
    <subcellularLocation>
        <location evidence="1">Cell membrane</location>
        <topology evidence="1">Multi-pass membrane protein</topology>
    </subcellularLocation>
</comment>
<proteinExistence type="predicted"/>
<dbReference type="PANTHER" id="PTHR24221">
    <property type="entry name" value="ATP-BINDING CASSETTE SUB-FAMILY B"/>
    <property type="match status" value="1"/>
</dbReference>